<dbReference type="CDD" id="cd00093">
    <property type="entry name" value="HTH_XRE"/>
    <property type="match status" value="1"/>
</dbReference>
<organism evidence="3 4">
    <name type="scientific">Streptomyces bikiniensis</name>
    <dbReference type="NCBI Taxonomy" id="1896"/>
    <lineage>
        <taxon>Bacteria</taxon>
        <taxon>Bacillati</taxon>
        <taxon>Actinomycetota</taxon>
        <taxon>Actinomycetes</taxon>
        <taxon>Kitasatosporales</taxon>
        <taxon>Streptomycetaceae</taxon>
        <taxon>Streptomyces</taxon>
    </lineage>
</organism>
<sequence>MSAGLADNVRKYRRTAGLSQEGLAEAARLSLSTVRKAEQGGHVSMDTLAALAGAPENRTPREDLFAGGGRCRTR</sequence>
<evidence type="ECO:0000256" key="1">
    <source>
        <dbReference type="SAM" id="MobiDB-lite"/>
    </source>
</evidence>
<feature type="region of interest" description="Disordered" evidence="1">
    <location>
        <begin position="53"/>
        <end position="74"/>
    </location>
</feature>
<feature type="domain" description="HTH cro/C1-type" evidence="2">
    <location>
        <begin position="9"/>
        <end position="64"/>
    </location>
</feature>
<protein>
    <submittedName>
        <fullName evidence="3">Helix-turn-helix transcriptional regulator</fullName>
    </submittedName>
</protein>
<comment type="caution">
    <text evidence="3">The sequence shown here is derived from an EMBL/GenBank/DDBJ whole genome shotgun (WGS) entry which is preliminary data.</text>
</comment>
<dbReference type="RefSeq" id="WP_399614651.1">
    <property type="nucleotide sequence ID" value="NZ_JBITYT010000005.1"/>
</dbReference>
<evidence type="ECO:0000313" key="4">
    <source>
        <dbReference type="Proteomes" id="UP001614391"/>
    </source>
</evidence>
<dbReference type="SUPFAM" id="SSF47413">
    <property type="entry name" value="lambda repressor-like DNA-binding domains"/>
    <property type="match status" value="1"/>
</dbReference>
<reference evidence="3 4" key="1">
    <citation type="submission" date="2024-10" db="EMBL/GenBank/DDBJ databases">
        <title>The Natural Products Discovery Center: Release of the First 8490 Sequenced Strains for Exploring Actinobacteria Biosynthetic Diversity.</title>
        <authorList>
            <person name="Kalkreuter E."/>
            <person name="Kautsar S.A."/>
            <person name="Yang D."/>
            <person name="Bader C.D."/>
            <person name="Teijaro C.N."/>
            <person name="Fluegel L."/>
            <person name="Davis C.M."/>
            <person name="Simpson J.R."/>
            <person name="Lauterbach L."/>
            <person name="Steele A.D."/>
            <person name="Gui C."/>
            <person name="Meng S."/>
            <person name="Li G."/>
            <person name="Viehrig K."/>
            <person name="Ye F."/>
            <person name="Su P."/>
            <person name="Kiefer A.F."/>
            <person name="Nichols A."/>
            <person name="Cepeda A.J."/>
            <person name="Yan W."/>
            <person name="Fan B."/>
            <person name="Jiang Y."/>
            <person name="Adhikari A."/>
            <person name="Zheng C.-J."/>
            <person name="Schuster L."/>
            <person name="Cowan T.M."/>
            <person name="Smanski M.J."/>
            <person name="Chevrette M.G."/>
            <person name="De Carvalho L.P.S."/>
            <person name="Shen B."/>
        </authorList>
    </citation>
    <scope>NUCLEOTIDE SEQUENCE [LARGE SCALE GENOMIC DNA]</scope>
    <source>
        <strain evidence="3 4">NPDC053346</strain>
    </source>
</reference>
<dbReference type="SMART" id="SM00530">
    <property type="entry name" value="HTH_XRE"/>
    <property type="match status" value="1"/>
</dbReference>
<keyword evidence="4" id="KW-1185">Reference proteome</keyword>
<dbReference type="Gene3D" id="1.10.260.40">
    <property type="entry name" value="lambda repressor-like DNA-binding domains"/>
    <property type="match status" value="1"/>
</dbReference>
<accession>A0ABW8CSP8</accession>
<dbReference type="InterPro" id="IPR001387">
    <property type="entry name" value="Cro/C1-type_HTH"/>
</dbReference>
<gene>
    <name evidence="3" type="ORF">ACIGW0_14520</name>
</gene>
<dbReference type="EMBL" id="JBITYT010000005">
    <property type="protein sequence ID" value="MFI9120593.1"/>
    <property type="molecule type" value="Genomic_DNA"/>
</dbReference>
<dbReference type="InterPro" id="IPR010982">
    <property type="entry name" value="Lambda_DNA-bd_dom_sf"/>
</dbReference>
<proteinExistence type="predicted"/>
<dbReference type="PROSITE" id="PS50943">
    <property type="entry name" value="HTH_CROC1"/>
    <property type="match status" value="1"/>
</dbReference>
<evidence type="ECO:0000259" key="2">
    <source>
        <dbReference type="PROSITE" id="PS50943"/>
    </source>
</evidence>
<dbReference type="Proteomes" id="UP001614391">
    <property type="component" value="Unassembled WGS sequence"/>
</dbReference>
<evidence type="ECO:0000313" key="3">
    <source>
        <dbReference type="EMBL" id="MFI9120593.1"/>
    </source>
</evidence>
<name>A0ABW8CSP8_STRBI</name>
<dbReference type="Pfam" id="PF13560">
    <property type="entry name" value="HTH_31"/>
    <property type="match status" value="1"/>
</dbReference>